<evidence type="ECO:0000256" key="2">
    <source>
        <dbReference type="ARBA" id="ARBA00022475"/>
    </source>
</evidence>
<dbReference type="PANTHER" id="PTHR33722">
    <property type="entry name" value="CATION CHANNEL SPERM-ASSOCIATED PROTEIN SUBUNIT DELTA-RELATED"/>
    <property type="match status" value="1"/>
</dbReference>
<dbReference type="PANTHER" id="PTHR33722:SF3">
    <property type="entry name" value="CATION CHANNEL SPERM-ASSOCIATED AUXILIARY SUBUNIT EPSILON"/>
    <property type="match status" value="1"/>
</dbReference>
<keyword evidence="6 14" id="KW-1133">Transmembrane helix</keyword>
<evidence type="ECO:0000256" key="10">
    <source>
        <dbReference type="ARBA" id="ARBA00023180"/>
    </source>
</evidence>
<evidence type="ECO:0000256" key="5">
    <source>
        <dbReference type="ARBA" id="ARBA00022846"/>
    </source>
</evidence>
<evidence type="ECO:0000256" key="11">
    <source>
        <dbReference type="ARBA" id="ARBA00023273"/>
    </source>
</evidence>
<dbReference type="Proteomes" id="UP000694863">
    <property type="component" value="Unplaced"/>
</dbReference>
<feature type="domain" description="CATSPERE Ig-like" evidence="16">
    <location>
        <begin position="529"/>
        <end position="647"/>
    </location>
</feature>
<evidence type="ECO:0000256" key="6">
    <source>
        <dbReference type="ARBA" id="ARBA00022989"/>
    </source>
</evidence>
<evidence type="ECO:0000256" key="14">
    <source>
        <dbReference type="SAM" id="Phobius"/>
    </source>
</evidence>
<reference evidence="19" key="1">
    <citation type="submission" date="2025-08" db="UniProtKB">
        <authorList>
            <consortium name="RefSeq"/>
        </authorList>
    </citation>
    <scope>IDENTIFICATION</scope>
</reference>
<evidence type="ECO:0000256" key="13">
    <source>
        <dbReference type="SAM" id="MobiDB-lite"/>
    </source>
</evidence>
<keyword evidence="3 14" id="KW-0812">Transmembrane</keyword>
<gene>
    <name evidence="19" type="primary">CATSPERE</name>
</gene>
<evidence type="ECO:0000256" key="3">
    <source>
        <dbReference type="ARBA" id="ARBA00022692"/>
    </source>
</evidence>
<dbReference type="InterPro" id="IPR053815">
    <property type="entry name" value="CATSPERE_Ig-like"/>
</dbReference>
<feature type="transmembrane region" description="Helical" evidence="14">
    <location>
        <begin position="855"/>
        <end position="877"/>
    </location>
</feature>
<keyword evidence="11" id="KW-0966">Cell projection</keyword>
<evidence type="ECO:0000259" key="16">
    <source>
        <dbReference type="Pfam" id="PF22849"/>
    </source>
</evidence>
<dbReference type="Pfam" id="PF22844">
    <property type="entry name" value="Beta-prop_CATSPERE"/>
    <property type="match status" value="1"/>
</dbReference>
<evidence type="ECO:0000256" key="1">
    <source>
        <dbReference type="ARBA" id="ARBA00010246"/>
    </source>
</evidence>
<name>A0ABM0IHK3_ECHTE</name>
<protein>
    <submittedName>
        <fullName evidence="19">Cation channel sperm-associated protein subunit epsilon</fullName>
    </submittedName>
</protein>
<evidence type="ECO:0000256" key="12">
    <source>
        <dbReference type="ARBA" id="ARBA00037793"/>
    </source>
</evidence>
<keyword evidence="5" id="KW-0282">Flagellum</keyword>
<accession>A0ABM0IHK3</accession>
<proteinExistence type="inferred from homology"/>
<keyword evidence="9" id="KW-1015">Disulfide bond</keyword>
<feature type="domain" description="CATSPERE beta-propeller" evidence="15">
    <location>
        <begin position="163"/>
        <end position="519"/>
    </location>
</feature>
<comment type="subcellular location">
    <subcellularLocation>
        <location evidence="12">Cell projection</location>
        <location evidence="12">Cilium</location>
        <location evidence="12">Flagellum membrane</location>
        <topology evidence="12">Single-pass type I membrane protein</topology>
    </subcellularLocation>
</comment>
<evidence type="ECO:0000313" key="18">
    <source>
        <dbReference type="Proteomes" id="UP000694863"/>
    </source>
</evidence>
<evidence type="ECO:0000313" key="19">
    <source>
        <dbReference type="RefSeq" id="XP_004700227.1"/>
    </source>
</evidence>
<feature type="domain" description="CATSPERD/E C-terminal" evidence="17">
    <location>
        <begin position="674"/>
        <end position="876"/>
    </location>
</feature>
<evidence type="ECO:0000256" key="7">
    <source>
        <dbReference type="ARBA" id="ARBA00023069"/>
    </source>
</evidence>
<dbReference type="InterPro" id="IPR053816">
    <property type="entry name" value="CATSPERE_beta-prop"/>
</dbReference>
<keyword evidence="18" id="KW-1185">Reference proteome</keyword>
<keyword evidence="10" id="KW-0325">Glycoprotein</keyword>
<feature type="region of interest" description="Disordered" evidence="13">
    <location>
        <begin position="34"/>
        <end position="53"/>
    </location>
</feature>
<comment type="similarity">
    <text evidence="1">Belongs to the CATSPERD family.</text>
</comment>
<dbReference type="GeneID" id="101655629"/>
<evidence type="ECO:0000259" key="15">
    <source>
        <dbReference type="Pfam" id="PF22844"/>
    </source>
</evidence>
<keyword evidence="4" id="KW-0732">Signal</keyword>
<dbReference type="RefSeq" id="XP_004700227.1">
    <property type="nucleotide sequence ID" value="XM_004700170.1"/>
</dbReference>
<dbReference type="Pfam" id="PF22850">
    <property type="entry name" value="CATSPERD-E_C"/>
    <property type="match status" value="1"/>
</dbReference>
<evidence type="ECO:0000256" key="9">
    <source>
        <dbReference type="ARBA" id="ARBA00023157"/>
    </source>
</evidence>
<sequence>MRDHDCPAQAGLGSTARREALVAAVAATWDPRPRPFRGLARHSRSGVPGHTQVHTSFGWGTSADASHPSVRTGGRAAGLGAVQAVGRGSADAMEAGGAALLLLWLSCRCSAEWRLWKITVPMSKDDMIKEIKGNNVAFQNCFIGNSLFLLTFPLVLESDIPGYVSLSLPAGSQVTYNWNTCMPSFVVLVTDVETYQTNDSFHTWSKLRVPPGILSDHQRQKVTQVTLLQDSIFFLIDGGLYLKESRTFIKLGRNVNLPDDRIIGISSRRWCWILYLHKSEKKPSDIAVWTENGVYLGYKRKNQSSNSFRFEQLVTTTKLKHLLHLPTVSALTVHYVEYTVHPVELSIFLNCYTTNAPNKTIFLVLHNEDSKRWIIQDFSLVVPIDTSLVPRYIYSASPELLLWDKHRVYYCYNNLTETGVLQTRTGERNLSRIAKDSTIHYVYLDYFGNIIIKMENNIMFHTKPGVKDVIQLHAWTNKTIKTLLASTFFGNFYIVTSVENGVLHIQSYPLKVELQSVYFKYGETCPYIAFYSSLVGISFTLDKKEILSFWAQVIYPENTGIFIIMESYGPNLLEVKKEVKNEVVLGYCTKTLPPNGTVEEHPDVPKDYRQENSVAPSSVLNQTTGLMIFDVRPSKYSKACTTSEKVFQVIIGCDPEKYIAVKGFSRKKCSHPDFSYVIEKSYLRHQPLEDLKVRYDTSLYGCLWRLDFRREFQPVLQLFDRNGFIEDIKVNFIVWEIHGRNDYAYNTTMKKGGCLNEAQTWNSMIELNKHLPLHKAWGPENYKHCFSHAVGKPGDLNQPYEIINSSNNNYIIWPLDHSGIYVFSAKILDPNYSFCNLTTIFAIETFGFISRPSGYLVASFLFFLMLLFFSVLVLSYFQYMKIYRTYIYEPLHKTQRKQKKL</sequence>
<keyword evidence="2" id="KW-1003">Cell membrane</keyword>
<dbReference type="InterPro" id="IPR028751">
    <property type="entry name" value="CATSPERD/E"/>
</dbReference>
<evidence type="ECO:0000256" key="8">
    <source>
        <dbReference type="ARBA" id="ARBA00023136"/>
    </source>
</evidence>
<keyword evidence="8 14" id="KW-0472">Membrane</keyword>
<keyword evidence="7" id="KW-0969">Cilium</keyword>
<evidence type="ECO:0000256" key="4">
    <source>
        <dbReference type="ARBA" id="ARBA00022729"/>
    </source>
</evidence>
<organism evidence="18 19">
    <name type="scientific">Echinops telfairi</name>
    <name type="common">Lesser hedgehog tenrec</name>
    <dbReference type="NCBI Taxonomy" id="9371"/>
    <lineage>
        <taxon>Eukaryota</taxon>
        <taxon>Metazoa</taxon>
        <taxon>Chordata</taxon>
        <taxon>Craniata</taxon>
        <taxon>Vertebrata</taxon>
        <taxon>Euteleostomi</taxon>
        <taxon>Mammalia</taxon>
        <taxon>Eutheria</taxon>
        <taxon>Afrotheria</taxon>
        <taxon>Tenrecidae</taxon>
        <taxon>Tenrecinae</taxon>
        <taxon>Echinops</taxon>
    </lineage>
</organism>
<dbReference type="Pfam" id="PF22849">
    <property type="entry name" value="CATSPERE_Ig-like"/>
    <property type="match status" value="1"/>
</dbReference>
<evidence type="ECO:0000259" key="17">
    <source>
        <dbReference type="Pfam" id="PF22850"/>
    </source>
</evidence>
<dbReference type="InterPro" id="IPR053814">
    <property type="entry name" value="CATSPERD/E_C"/>
</dbReference>